<feature type="region of interest" description="Disordered" evidence="1">
    <location>
        <begin position="34"/>
        <end position="64"/>
    </location>
</feature>
<evidence type="ECO:0000256" key="1">
    <source>
        <dbReference type="SAM" id="MobiDB-lite"/>
    </source>
</evidence>
<sequence length="184" mass="18766">MASSSAGIVTGLTAAALVTIGVLAHQASVSAPEELAPARATSSPAPGAAKAPRDKRHPDALPAMSGTGERVVYSVDDDRVWLVGPGNKVQRTFEVTPSTVDPAPGAYTVTSRSNRITGSDGIPVEHVVRFAGAQGVAIGFSAAVDGSTTPPDPDRPTGGIRESRADGDAMWKFATIGRQVVVVP</sequence>
<name>A0ABP9IHF1_9ACTN</name>
<evidence type="ECO:0000313" key="2">
    <source>
        <dbReference type="EMBL" id="GAA4996443.1"/>
    </source>
</evidence>
<comment type="caution">
    <text evidence="2">The sequence shown here is derived from an EMBL/GenBank/DDBJ whole genome shotgun (WGS) entry which is preliminary data.</text>
</comment>
<proteinExistence type="predicted"/>
<dbReference type="RefSeq" id="WP_226029724.1">
    <property type="nucleotide sequence ID" value="NZ_BAABIV010000016.1"/>
</dbReference>
<organism evidence="2 3">
    <name type="scientific">Streptomyces hyderabadensis</name>
    <dbReference type="NCBI Taxonomy" id="598549"/>
    <lineage>
        <taxon>Bacteria</taxon>
        <taxon>Bacillati</taxon>
        <taxon>Actinomycetota</taxon>
        <taxon>Actinomycetes</taxon>
        <taxon>Kitasatosporales</taxon>
        <taxon>Streptomycetaceae</taxon>
        <taxon>Streptomyces</taxon>
    </lineage>
</organism>
<dbReference type="Proteomes" id="UP001500610">
    <property type="component" value="Unassembled WGS sequence"/>
</dbReference>
<accession>A0ABP9IHF1</accession>
<evidence type="ECO:0000313" key="3">
    <source>
        <dbReference type="Proteomes" id="UP001500610"/>
    </source>
</evidence>
<evidence type="ECO:0008006" key="4">
    <source>
        <dbReference type="Google" id="ProtNLM"/>
    </source>
</evidence>
<dbReference type="EMBL" id="BAABIV010000016">
    <property type="protein sequence ID" value="GAA4996443.1"/>
    <property type="molecule type" value="Genomic_DNA"/>
</dbReference>
<feature type="region of interest" description="Disordered" evidence="1">
    <location>
        <begin position="143"/>
        <end position="163"/>
    </location>
</feature>
<reference evidence="3" key="1">
    <citation type="journal article" date="2019" name="Int. J. Syst. Evol. Microbiol.">
        <title>The Global Catalogue of Microorganisms (GCM) 10K type strain sequencing project: providing services to taxonomists for standard genome sequencing and annotation.</title>
        <authorList>
            <consortium name="The Broad Institute Genomics Platform"/>
            <consortium name="The Broad Institute Genome Sequencing Center for Infectious Disease"/>
            <person name="Wu L."/>
            <person name="Ma J."/>
        </authorList>
    </citation>
    <scope>NUCLEOTIDE SEQUENCE [LARGE SCALE GENOMIC DNA]</scope>
    <source>
        <strain evidence="3">JCM 17657</strain>
    </source>
</reference>
<protein>
    <recommendedName>
        <fullName evidence="4">Secreted protein</fullName>
    </recommendedName>
</protein>
<keyword evidence="3" id="KW-1185">Reference proteome</keyword>
<gene>
    <name evidence="2" type="ORF">GCM10023257_43480</name>
</gene>